<dbReference type="GO" id="GO:0051764">
    <property type="term" value="P:actin crosslink formation"/>
    <property type="evidence" value="ECO:0007669"/>
    <property type="project" value="TreeGrafter"/>
</dbReference>
<feature type="region of interest" description="Disordered" evidence="5">
    <location>
        <begin position="248"/>
        <end position="282"/>
    </location>
</feature>
<dbReference type="PROSITE" id="PS51460">
    <property type="entry name" value="GAR"/>
    <property type="match status" value="1"/>
</dbReference>
<dbReference type="SMART" id="SM00243">
    <property type="entry name" value="GAS2"/>
    <property type="match status" value="1"/>
</dbReference>
<dbReference type="PANTHER" id="PTHR46756:SF13">
    <property type="entry name" value="GROWTH ARREST-SPECIFIC PROTEIN 2"/>
    <property type="match status" value="1"/>
</dbReference>
<accession>A0A8X6P8K0</accession>
<dbReference type="Pfam" id="PF00307">
    <property type="entry name" value="CH"/>
    <property type="match status" value="1"/>
</dbReference>
<dbReference type="GO" id="GO:0008093">
    <property type="term" value="F:cytoskeletal anchor activity"/>
    <property type="evidence" value="ECO:0007669"/>
    <property type="project" value="TreeGrafter"/>
</dbReference>
<dbReference type="GO" id="GO:0005884">
    <property type="term" value="C:actin filament"/>
    <property type="evidence" value="ECO:0007669"/>
    <property type="project" value="TreeGrafter"/>
</dbReference>
<keyword evidence="9" id="KW-1185">Reference proteome</keyword>
<sequence length="470" mass="53309">MRNPPPSPIKESVPSRVTVKTIHCATGSYYQNQRIKRKKKSDIRWSVNITTLGQSVSKITSFVVYGMKMIIYGKEKEILKAQKRSLAAWINNTLGATLVDVDNLIPKLSTGVILCKLAKCIQNKVDETRGYYGKAEHVLQLKYWESAKRETFFARDNAEMFIRWCKSFGVRDAVLFESDGLVLQTQPRTVILCLLELSRLASKYGVLLPPPIQVPQAATIALEEEEISECSEDEFFYATTIPSPTKFQRWDSGCSSGPRSPSPNSIYSKNSSPSSSLKRSGIPLRKKEKNVVVVVRSRSNSHLQEEEPPQKKTSPRISSPSLRRSLSSVRSDTISSRMRSNPNLYRSTSSIASTKSLVEKSESRPSDYVPIVLQRRRSTLDKRVLEVARKYLKDETKIRRVSEGHYNFSGKNVYLRIVRGSNVVVRLGGGWDTLEHFLSTLDFNKPSAFYKQPRKHEHQKPIQSVKISPY</sequence>
<dbReference type="GO" id="GO:0051015">
    <property type="term" value="F:actin filament binding"/>
    <property type="evidence" value="ECO:0007669"/>
    <property type="project" value="TreeGrafter"/>
</dbReference>
<keyword evidence="3" id="KW-0206">Cytoskeleton</keyword>
<comment type="similarity">
    <text evidence="4">Belongs to the GAS2 family.</text>
</comment>
<evidence type="ECO:0000256" key="4">
    <source>
        <dbReference type="ARBA" id="ARBA00038441"/>
    </source>
</evidence>
<evidence type="ECO:0000256" key="5">
    <source>
        <dbReference type="SAM" id="MobiDB-lite"/>
    </source>
</evidence>
<dbReference type="OrthoDB" id="2250192at2759"/>
<gene>
    <name evidence="8" type="primary">Gas2</name>
    <name evidence="8" type="ORF">NPIL_690881</name>
</gene>
<dbReference type="InterPro" id="IPR036872">
    <property type="entry name" value="CH_dom_sf"/>
</dbReference>
<feature type="domain" description="GAR" evidence="7">
    <location>
        <begin position="364"/>
        <end position="445"/>
    </location>
</feature>
<evidence type="ECO:0000256" key="3">
    <source>
        <dbReference type="ARBA" id="ARBA00023212"/>
    </source>
</evidence>
<name>A0A8X6P8K0_NEPPI</name>
<dbReference type="InterPro" id="IPR001715">
    <property type="entry name" value="CH_dom"/>
</dbReference>
<protein>
    <submittedName>
        <fullName evidence="8">Growth arrest-specific protein 2</fullName>
    </submittedName>
</protein>
<dbReference type="AlphaFoldDB" id="A0A8X6P8K0"/>
<organism evidence="8 9">
    <name type="scientific">Nephila pilipes</name>
    <name type="common">Giant wood spider</name>
    <name type="synonym">Nephila maculata</name>
    <dbReference type="NCBI Taxonomy" id="299642"/>
    <lineage>
        <taxon>Eukaryota</taxon>
        <taxon>Metazoa</taxon>
        <taxon>Ecdysozoa</taxon>
        <taxon>Arthropoda</taxon>
        <taxon>Chelicerata</taxon>
        <taxon>Arachnida</taxon>
        <taxon>Araneae</taxon>
        <taxon>Araneomorphae</taxon>
        <taxon>Entelegynae</taxon>
        <taxon>Araneoidea</taxon>
        <taxon>Nephilidae</taxon>
        <taxon>Nephila</taxon>
    </lineage>
</organism>
<feature type="domain" description="Calponin-homology (CH)" evidence="6">
    <location>
        <begin position="80"/>
        <end position="201"/>
    </location>
</feature>
<dbReference type="Proteomes" id="UP000887013">
    <property type="component" value="Unassembled WGS sequence"/>
</dbReference>
<dbReference type="CDD" id="cd21204">
    <property type="entry name" value="CH_GAS2-like"/>
    <property type="match status" value="1"/>
</dbReference>
<feature type="compositionally biased region" description="Polar residues" evidence="5">
    <location>
        <begin position="332"/>
        <end position="356"/>
    </location>
</feature>
<dbReference type="Pfam" id="PF02187">
    <property type="entry name" value="GAS2"/>
    <property type="match status" value="1"/>
</dbReference>
<feature type="compositionally biased region" description="Low complexity" evidence="5">
    <location>
        <begin position="315"/>
        <end position="331"/>
    </location>
</feature>
<proteinExistence type="inferred from homology"/>
<reference evidence="8" key="1">
    <citation type="submission" date="2020-08" db="EMBL/GenBank/DDBJ databases">
        <title>Multicomponent nature underlies the extraordinary mechanical properties of spider dragline silk.</title>
        <authorList>
            <person name="Kono N."/>
            <person name="Nakamura H."/>
            <person name="Mori M."/>
            <person name="Yoshida Y."/>
            <person name="Ohtoshi R."/>
            <person name="Malay A.D."/>
            <person name="Moran D.A.P."/>
            <person name="Tomita M."/>
            <person name="Numata K."/>
            <person name="Arakawa K."/>
        </authorList>
    </citation>
    <scope>NUCLEOTIDE SEQUENCE</scope>
</reference>
<comment type="subcellular location">
    <subcellularLocation>
        <location evidence="1">Cytoplasm</location>
        <location evidence="1">Cytoskeleton</location>
    </subcellularLocation>
</comment>
<dbReference type="SUPFAM" id="SSF47576">
    <property type="entry name" value="Calponin-homology domain, CH-domain"/>
    <property type="match status" value="1"/>
</dbReference>
<evidence type="ECO:0000259" key="7">
    <source>
        <dbReference type="PROSITE" id="PS51460"/>
    </source>
</evidence>
<dbReference type="SMART" id="SM00033">
    <property type="entry name" value="CH"/>
    <property type="match status" value="1"/>
</dbReference>
<dbReference type="PROSITE" id="PS50021">
    <property type="entry name" value="CH"/>
    <property type="match status" value="1"/>
</dbReference>
<dbReference type="PANTHER" id="PTHR46756">
    <property type="entry name" value="TRANSGELIN"/>
    <property type="match status" value="1"/>
</dbReference>
<dbReference type="SUPFAM" id="SSF143575">
    <property type="entry name" value="GAS2 domain-like"/>
    <property type="match status" value="1"/>
</dbReference>
<dbReference type="EMBL" id="BMAW01112591">
    <property type="protein sequence ID" value="GFT53349.1"/>
    <property type="molecule type" value="Genomic_DNA"/>
</dbReference>
<comment type="caution">
    <text evidence="8">The sequence shown here is derived from an EMBL/GenBank/DDBJ whole genome shotgun (WGS) entry which is preliminary data.</text>
</comment>
<dbReference type="Gene3D" id="3.30.920.20">
    <property type="entry name" value="Gas2-like domain"/>
    <property type="match status" value="1"/>
</dbReference>
<evidence type="ECO:0000313" key="9">
    <source>
        <dbReference type="Proteomes" id="UP000887013"/>
    </source>
</evidence>
<feature type="compositionally biased region" description="Low complexity" evidence="5">
    <location>
        <begin position="252"/>
        <end position="282"/>
    </location>
</feature>
<dbReference type="InterPro" id="IPR003108">
    <property type="entry name" value="GAR_dom"/>
</dbReference>
<feature type="region of interest" description="Disordered" evidence="5">
    <location>
        <begin position="297"/>
        <end position="359"/>
    </location>
</feature>
<dbReference type="InterPro" id="IPR036534">
    <property type="entry name" value="GAR_dom_sf"/>
</dbReference>
<evidence type="ECO:0000256" key="1">
    <source>
        <dbReference type="ARBA" id="ARBA00004245"/>
    </source>
</evidence>
<dbReference type="GO" id="GO:0008017">
    <property type="term" value="F:microtubule binding"/>
    <property type="evidence" value="ECO:0007669"/>
    <property type="project" value="InterPro"/>
</dbReference>
<evidence type="ECO:0000259" key="6">
    <source>
        <dbReference type="PROSITE" id="PS50021"/>
    </source>
</evidence>
<evidence type="ECO:0000256" key="2">
    <source>
        <dbReference type="ARBA" id="ARBA00022490"/>
    </source>
</evidence>
<evidence type="ECO:0000313" key="8">
    <source>
        <dbReference type="EMBL" id="GFT53349.1"/>
    </source>
</evidence>
<keyword evidence="2" id="KW-0963">Cytoplasm</keyword>
<dbReference type="Gene3D" id="1.10.418.10">
    <property type="entry name" value="Calponin-like domain"/>
    <property type="match status" value="1"/>
</dbReference>